<sequence>MGSWVPESAEFERRAIAAGFAIARQAVEPELLELWLPGLGLPGLPFEQRELRLRAIAEH</sequence>
<evidence type="ECO:0000313" key="1">
    <source>
        <dbReference type="EMBL" id="PZO34383.1"/>
    </source>
</evidence>
<dbReference type="EMBL" id="QBMN01000209">
    <property type="protein sequence ID" value="PZO34383.1"/>
    <property type="molecule type" value="Genomic_DNA"/>
</dbReference>
<dbReference type="AlphaFoldDB" id="A0A2W4VNE2"/>
<comment type="caution">
    <text evidence="1">The sequence shown here is derived from an EMBL/GenBank/DDBJ whole genome shotgun (WGS) entry which is preliminary data.</text>
</comment>
<protein>
    <submittedName>
        <fullName evidence="1">Uncharacterized protein</fullName>
    </submittedName>
</protein>
<evidence type="ECO:0000313" key="2">
    <source>
        <dbReference type="Proteomes" id="UP000249081"/>
    </source>
</evidence>
<organism evidence="1 2">
    <name type="scientific">Shackletoniella antarctica</name>
    <dbReference type="NCBI Taxonomy" id="268115"/>
    <lineage>
        <taxon>Bacteria</taxon>
        <taxon>Bacillati</taxon>
        <taxon>Cyanobacteriota</taxon>
        <taxon>Cyanophyceae</taxon>
        <taxon>Oculatellales</taxon>
        <taxon>Oculatellaceae</taxon>
        <taxon>Shackletoniella</taxon>
    </lineage>
</organism>
<reference evidence="2" key="1">
    <citation type="submission" date="2018-04" db="EMBL/GenBank/DDBJ databases">
        <authorList>
            <person name="Cornet L."/>
        </authorList>
    </citation>
    <scope>NUCLEOTIDE SEQUENCE [LARGE SCALE GENOMIC DNA]</scope>
</reference>
<dbReference type="Proteomes" id="UP000249081">
    <property type="component" value="Unassembled WGS sequence"/>
</dbReference>
<accession>A0A2W4VNE2</accession>
<gene>
    <name evidence="1" type="ORF">DCF17_20530</name>
</gene>
<reference evidence="1 2" key="2">
    <citation type="submission" date="2018-06" db="EMBL/GenBank/DDBJ databases">
        <title>Metagenomic assembly of (sub)arctic Cyanobacteria and their associated microbiome from non-axenic cultures.</title>
        <authorList>
            <person name="Baurain D."/>
        </authorList>
    </citation>
    <scope>NUCLEOTIDE SEQUENCE [LARGE SCALE GENOMIC DNA]</scope>
    <source>
        <strain evidence="1">ULC041bin1</strain>
    </source>
</reference>
<proteinExistence type="predicted"/>
<name>A0A2W4VNE2_9CYAN</name>